<dbReference type="EMBL" id="JADYXP020000005">
    <property type="protein sequence ID" value="KAL0124419.1"/>
    <property type="molecule type" value="Genomic_DNA"/>
</dbReference>
<evidence type="ECO:0008006" key="3">
    <source>
        <dbReference type="Google" id="ProtNLM"/>
    </source>
</evidence>
<evidence type="ECO:0000313" key="2">
    <source>
        <dbReference type="Proteomes" id="UP001430953"/>
    </source>
</evidence>
<dbReference type="Proteomes" id="UP001430953">
    <property type="component" value="Unassembled WGS sequence"/>
</dbReference>
<accession>A0AAW2G869</accession>
<organism evidence="1 2">
    <name type="scientific">Cardiocondyla obscurior</name>
    <dbReference type="NCBI Taxonomy" id="286306"/>
    <lineage>
        <taxon>Eukaryota</taxon>
        <taxon>Metazoa</taxon>
        <taxon>Ecdysozoa</taxon>
        <taxon>Arthropoda</taxon>
        <taxon>Hexapoda</taxon>
        <taxon>Insecta</taxon>
        <taxon>Pterygota</taxon>
        <taxon>Neoptera</taxon>
        <taxon>Endopterygota</taxon>
        <taxon>Hymenoptera</taxon>
        <taxon>Apocrita</taxon>
        <taxon>Aculeata</taxon>
        <taxon>Formicoidea</taxon>
        <taxon>Formicidae</taxon>
        <taxon>Myrmicinae</taxon>
        <taxon>Cardiocondyla</taxon>
    </lineage>
</organism>
<sequence length="74" mass="8322">MLFRLAHFVLQKRLRHQSSATGRRANAISTFQRTHGARVCVQIFNASITSKEAKLGKKKTKKAARFVGESSSYL</sequence>
<comment type="caution">
    <text evidence="1">The sequence shown here is derived from an EMBL/GenBank/DDBJ whole genome shotgun (WGS) entry which is preliminary data.</text>
</comment>
<protein>
    <recommendedName>
        <fullName evidence="3">Secreted protein</fullName>
    </recommendedName>
</protein>
<evidence type="ECO:0000313" key="1">
    <source>
        <dbReference type="EMBL" id="KAL0124419.1"/>
    </source>
</evidence>
<reference evidence="1 2" key="1">
    <citation type="submission" date="2023-03" db="EMBL/GenBank/DDBJ databases">
        <title>High recombination rates correlate with genetic variation in Cardiocondyla obscurior ants.</title>
        <authorList>
            <person name="Errbii M."/>
        </authorList>
    </citation>
    <scope>NUCLEOTIDE SEQUENCE [LARGE SCALE GENOMIC DNA]</scope>
    <source>
        <strain evidence="1">Alpha-2009</strain>
        <tissue evidence="1">Whole body</tissue>
    </source>
</reference>
<keyword evidence="2" id="KW-1185">Reference proteome</keyword>
<dbReference type="AlphaFoldDB" id="A0AAW2G869"/>
<gene>
    <name evidence="1" type="ORF">PUN28_006333</name>
</gene>
<name>A0AAW2G869_9HYME</name>
<proteinExistence type="predicted"/>